<evidence type="ECO:0000313" key="2">
    <source>
        <dbReference type="EMBL" id="KAK2961192.1"/>
    </source>
</evidence>
<accession>A0ABQ9YD84</accession>
<proteinExistence type="predicted"/>
<dbReference type="InterPro" id="IPR011050">
    <property type="entry name" value="Pectin_lyase_fold/virulence"/>
</dbReference>
<keyword evidence="4" id="KW-1185">Reference proteome</keyword>
<evidence type="ECO:0000313" key="3">
    <source>
        <dbReference type="EMBL" id="KAK2961709.1"/>
    </source>
</evidence>
<sequence length="111" mass="12135">MQTQGQLDGWAGGVVMDGGDILGTNRDCYYTNCTNLKKDEIYIGAGLHCNHVKKARYISNCWFEKCSSGGEGGGLALQNDKNTTVVSCRFTKNKAKYRAASIMLMEQAPDT</sequence>
<name>A0ABQ9YD84_9EUKA</name>
<reference evidence="3 4" key="1">
    <citation type="journal article" date="2022" name="bioRxiv">
        <title>Genomics of Preaxostyla Flagellates Illuminates Evolutionary Transitions and the Path Towards Mitochondrial Loss.</title>
        <authorList>
            <person name="Novak L.V.F."/>
            <person name="Treitli S.C."/>
            <person name="Pyrih J."/>
            <person name="Halakuc P."/>
            <person name="Pipaliya S.V."/>
            <person name="Vacek V."/>
            <person name="Brzon O."/>
            <person name="Soukal P."/>
            <person name="Eme L."/>
            <person name="Dacks J.B."/>
            <person name="Karnkowska A."/>
            <person name="Elias M."/>
            <person name="Hampl V."/>
        </authorList>
    </citation>
    <scope>NUCLEOTIDE SEQUENCE [LARGE SCALE GENOMIC DNA]</scope>
    <source>
        <strain evidence="3">NAU3</strain>
        <tissue evidence="3">Gut</tissue>
    </source>
</reference>
<comment type="caution">
    <text evidence="3">The sequence shown here is derived from an EMBL/GenBank/DDBJ whole genome shotgun (WGS) entry which is preliminary data.</text>
</comment>
<organism evidence="3 4">
    <name type="scientific">Blattamonas nauphoetae</name>
    <dbReference type="NCBI Taxonomy" id="2049346"/>
    <lineage>
        <taxon>Eukaryota</taxon>
        <taxon>Metamonada</taxon>
        <taxon>Preaxostyla</taxon>
        <taxon>Oxymonadida</taxon>
        <taxon>Blattamonas</taxon>
    </lineage>
</organism>
<dbReference type="EMBL" id="JARBJD010000018">
    <property type="protein sequence ID" value="KAK2961192.1"/>
    <property type="molecule type" value="Genomic_DNA"/>
</dbReference>
<evidence type="ECO:0000313" key="1">
    <source>
        <dbReference type="EMBL" id="KAK2954154.1"/>
    </source>
</evidence>
<dbReference type="EMBL" id="JARBJD010000014">
    <property type="protein sequence ID" value="KAK2961709.1"/>
    <property type="molecule type" value="Genomic_DNA"/>
</dbReference>
<evidence type="ECO:0008006" key="5">
    <source>
        <dbReference type="Google" id="ProtNLM"/>
    </source>
</evidence>
<dbReference type="SUPFAM" id="SSF51126">
    <property type="entry name" value="Pectin lyase-like"/>
    <property type="match status" value="1"/>
</dbReference>
<dbReference type="EMBL" id="JARBJD010000082">
    <property type="protein sequence ID" value="KAK2954154.1"/>
    <property type="molecule type" value="Genomic_DNA"/>
</dbReference>
<dbReference type="Proteomes" id="UP001281761">
    <property type="component" value="Unassembled WGS sequence"/>
</dbReference>
<protein>
    <recommendedName>
        <fullName evidence="5">Right handed beta helix domain-containing protein</fullName>
    </recommendedName>
</protein>
<gene>
    <name evidence="1" type="ORF">BLNAU_10971</name>
    <name evidence="3" type="ORF">BLNAU_3146</name>
    <name evidence="2" type="ORF">BLNAU_3960</name>
</gene>
<evidence type="ECO:0000313" key="4">
    <source>
        <dbReference type="Proteomes" id="UP001281761"/>
    </source>
</evidence>